<sequence length="452" mass="51150">IPRHGSGIYELEESDFDILQLPKLDFAYVRSGSRKLDTKVGFEKDAYVTHWLISGWTNSGKTNSSKILLGVTLKGDGNSPFAGGIVIDPHGEYYRDLKAFNTPNDTRIVHLTMSPDSNDENEKSLHIPLNILTPNDLCEVKDFASETQIPFMWACRKLHRNLNLNGPSGSEDEVSAQKEILEKAKNWVDMILNCDTQLLMRALPDYGQQSKGDAIIGAVKRRVRGIIREDSDIWLEEYYPIIEEVIEGTTRGVWYVLDVSRISDDTSKLLSSLFSYKLFNAYKKASLEDRKAWESFKPAGVLIEEAHNYLSPEESSKGNTIAKIAKEGRKFKVFTIVVEQDPSGIDQRVLKQIHNKITLQLIPKDARALTETTPYMDELVDKIPYYEQGEGVFVSTGSFNFALPVKFPHISEWLDSNSELCKKCNNKKTFSSDKICAACQGKKKRDDIRSMM</sequence>
<comment type="catalytic activity">
    <reaction evidence="3">
        <text>ATP + H2O = ADP + phosphate + H(+)</text>
        <dbReference type="Rhea" id="RHEA:13065"/>
        <dbReference type="ChEBI" id="CHEBI:15377"/>
        <dbReference type="ChEBI" id="CHEBI:15378"/>
        <dbReference type="ChEBI" id="CHEBI:30616"/>
        <dbReference type="ChEBI" id="CHEBI:43474"/>
        <dbReference type="ChEBI" id="CHEBI:456216"/>
        <dbReference type="EC" id="5.6.2.3"/>
    </reaction>
</comment>
<dbReference type="Gene3D" id="3.40.50.300">
    <property type="entry name" value="P-loop containing nucleotide triphosphate hydrolases"/>
    <property type="match status" value="2"/>
</dbReference>
<evidence type="ECO:0000313" key="6">
    <source>
        <dbReference type="EMBL" id="HIJ99618.1"/>
    </source>
</evidence>
<comment type="caution">
    <text evidence="6">The sequence shown here is derived from an EMBL/GenBank/DDBJ whole genome shotgun (WGS) entry which is preliminary data.</text>
</comment>
<evidence type="ECO:0000256" key="2">
    <source>
        <dbReference type="ARBA" id="ARBA00034617"/>
    </source>
</evidence>
<keyword evidence="7" id="KW-1185">Reference proteome</keyword>
<gene>
    <name evidence="6" type="ORF">H1011_02225</name>
</gene>
<dbReference type="InterPro" id="IPR002789">
    <property type="entry name" value="HerA_central"/>
</dbReference>
<dbReference type="PANTHER" id="PTHR42957:SF1">
    <property type="entry name" value="HELICASE MJ1565-RELATED"/>
    <property type="match status" value="1"/>
</dbReference>
<keyword evidence="6" id="KW-0067">ATP-binding</keyword>
<evidence type="ECO:0000259" key="5">
    <source>
        <dbReference type="Pfam" id="PF01935"/>
    </source>
</evidence>
<accession>A0A832XFY1</accession>
<reference evidence="6 7" key="1">
    <citation type="journal article" name="Nat. Commun.">
        <title>Undinarchaeota illuminate DPANN phylogeny and the impact of gene transfer on archaeal evolution.</title>
        <authorList>
            <person name="Dombrowski N."/>
            <person name="Williams T.A."/>
            <person name="Sun J."/>
            <person name="Woodcroft B.J."/>
            <person name="Lee J.H."/>
            <person name="Minh B.Q."/>
            <person name="Rinke C."/>
            <person name="Spang A."/>
        </authorList>
    </citation>
    <scope>NUCLEOTIDE SEQUENCE [LARGE SCALE GENOMIC DNA]</scope>
    <source>
        <strain evidence="6">MAG_bin17</strain>
    </source>
</reference>
<dbReference type="Pfam" id="PF01935">
    <property type="entry name" value="DUF87"/>
    <property type="match status" value="1"/>
</dbReference>
<evidence type="ECO:0000256" key="4">
    <source>
        <dbReference type="ARBA" id="ARBA00048988"/>
    </source>
</evidence>
<dbReference type="AlphaFoldDB" id="A0A832XFY1"/>
<dbReference type="InterPro" id="IPR008571">
    <property type="entry name" value="HerA-like"/>
</dbReference>
<dbReference type="SUPFAM" id="SSF52540">
    <property type="entry name" value="P-loop containing nucleoside triphosphate hydrolases"/>
    <property type="match status" value="1"/>
</dbReference>
<name>A0A832XFY1_9ARCH</name>
<evidence type="ECO:0000313" key="7">
    <source>
        <dbReference type="Proteomes" id="UP000604391"/>
    </source>
</evidence>
<dbReference type="PANTHER" id="PTHR42957">
    <property type="entry name" value="HELICASE MJ1565-RELATED"/>
    <property type="match status" value="1"/>
</dbReference>
<keyword evidence="6" id="KW-0547">Nucleotide-binding</keyword>
<comment type="similarity">
    <text evidence="1">Belongs to the HerA family.</text>
</comment>
<dbReference type="GO" id="GO:0043138">
    <property type="term" value="F:3'-5' DNA helicase activity"/>
    <property type="evidence" value="ECO:0007669"/>
    <property type="project" value="UniProtKB-EC"/>
</dbReference>
<evidence type="ECO:0000256" key="3">
    <source>
        <dbReference type="ARBA" id="ARBA00048954"/>
    </source>
</evidence>
<evidence type="ECO:0000256" key="1">
    <source>
        <dbReference type="ARBA" id="ARBA00007816"/>
    </source>
</evidence>
<comment type="catalytic activity">
    <reaction evidence="2">
        <text>Couples ATP hydrolysis with the unwinding of duplex DNA by translocating in the 3'-5' direction.</text>
        <dbReference type="EC" id="5.6.2.4"/>
    </reaction>
</comment>
<organism evidence="6 7">
    <name type="scientific">Candidatus Undinarchaeum marinum</name>
    <dbReference type="NCBI Taxonomy" id="2756141"/>
    <lineage>
        <taxon>Archaea</taxon>
        <taxon>Candidatus Undinarchaeota</taxon>
        <taxon>Candidatus Undinarchaeia</taxon>
        <taxon>Candidatus Undinarchaeales</taxon>
        <taxon>Candidatus Undinarchaeaceae</taxon>
        <taxon>Candidatus Undinarchaeum</taxon>
    </lineage>
</organism>
<dbReference type="InterPro" id="IPR027417">
    <property type="entry name" value="P-loop_NTPase"/>
</dbReference>
<protein>
    <submittedName>
        <fullName evidence="6">ATP-binding protein</fullName>
    </submittedName>
</protein>
<proteinExistence type="inferred from homology"/>
<dbReference type="GO" id="GO:0043139">
    <property type="term" value="F:5'-3' DNA helicase activity"/>
    <property type="evidence" value="ECO:0007669"/>
    <property type="project" value="UniProtKB-EC"/>
</dbReference>
<feature type="domain" description="Helicase HerA central" evidence="5">
    <location>
        <begin position="40"/>
        <end position="276"/>
    </location>
</feature>
<dbReference type="Proteomes" id="UP000604391">
    <property type="component" value="Unassembled WGS sequence"/>
</dbReference>
<feature type="non-terminal residue" evidence="6">
    <location>
        <position position="1"/>
    </location>
</feature>
<dbReference type="EMBL" id="DVAD01000014">
    <property type="protein sequence ID" value="HIJ99618.1"/>
    <property type="molecule type" value="Genomic_DNA"/>
</dbReference>
<dbReference type="GO" id="GO:0005524">
    <property type="term" value="F:ATP binding"/>
    <property type="evidence" value="ECO:0007669"/>
    <property type="project" value="UniProtKB-KW"/>
</dbReference>
<comment type="catalytic activity">
    <reaction evidence="4">
        <text>ATP + H2O = ADP + phosphate + H(+)</text>
        <dbReference type="Rhea" id="RHEA:13065"/>
        <dbReference type="ChEBI" id="CHEBI:15377"/>
        <dbReference type="ChEBI" id="CHEBI:15378"/>
        <dbReference type="ChEBI" id="CHEBI:30616"/>
        <dbReference type="ChEBI" id="CHEBI:43474"/>
        <dbReference type="ChEBI" id="CHEBI:456216"/>
        <dbReference type="EC" id="5.6.2.4"/>
    </reaction>
</comment>